<keyword evidence="2" id="KW-0472">Membrane</keyword>
<sequence>MTFGDHGTPQPGAPYGHGHPYGNDVLDEGAAERERIRRQRRGRVMAAGVAGGVLAVAVAAFLLTSGGDDEDTSAAAPSASPSATGSAVPRVDVGDPSNAPSSLPSLLARPIISLEQAFPEKTVTLKDGSTYTRVDLATTTDCARAMAPELAELIEQGEPCARLSSALFTDADRRSQVTVSVLSFERVEDASRVFMMASMDPVTYQVVSLDPPPGAGMPTVPPGTPGVFERLMTVRSVVFANGQWGDGATTGVEEITGQTQGLLQHVNDAVVAYEDGDD</sequence>
<feature type="compositionally biased region" description="Low complexity" evidence="1">
    <location>
        <begin position="73"/>
        <end position="87"/>
    </location>
</feature>
<keyword evidence="2" id="KW-0812">Transmembrane</keyword>
<comment type="caution">
    <text evidence="3">The sequence shown here is derived from an EMBL/GenBank/DDBJ whole genome shotgun (WGS) entry which is preliminary data.</text>
</comment>
<organism evidence="3 4">
    <name type="scientific">Streptomyces fuscus</name>
    <dbReference type="NCBI Taxonomy" id="3048495"/>
    <lineage>
        <taxon>Bacteria</taxon>
        <taxon>Bacillati</taxon>
        <taxon>Actinomycetota</taxon>
        <taxon>Actinomycetes</taxon>
        <taxon>Kitasatosporales</taxon>
        <taxon>Streptomycetaceae</taxon>
        <taxon>Streptomyces</taxon>
    </lineage>
</organism>
<proteinExistence type="predicted"/>
<dbReference type="Proteomes" id="UP001241926">
    <property type="component" value="Unassembled WGS sequence"/>
</dbReference>
<evidence type="ECO:0000256" key="2">
    <source>
        <dbReference type="SAM" id="Phobius"/>
    </source>
</evidence>
<keyword evidence="2" id="KW-1133">Transmembrane helix</keyword>
<evidence type="ECO:0000256" key="1">
    <source>
        <dbReference type="SAM" id="MobiDB-lite"/>
    </source>
</evidence>
<feature type="region of interest" description="Disordered" evidence="1">
    <location>
        <begin position="69"/>
        <end position="102"/>
    </location>
</feature>
<evidence type="ECO:0000313" key="3">
    <source>
        <dbReference type="EMBL" id="MDL2079156.1"/>
    </source>
</evidence>
<protein>
    <recommendedName>
        <fullName evidence="5">Tat pathway signal sequence domain protein</fullName>
    </recommendedName>
</protein>
<feature type="transmembrane region" description="Helical" evidence="2">
    <location>
        <begin position="44"/>
        <end position="63"/>
    </location>
</feature>
<keyword evidence="4" id="KW-1185">Reference proteome</keyword>
<name>A0ABT7J2S4_9ACTN</name>
<accession>A0ABT7J2S4</accession>
<evidence type="ECO:0008006" key="5">
    <source>
        <dbReference type="Google" id="ProtNLM"/>
    </source>
</evidence>
<evidence type="ECO:0000313" key="4">
    <source>
        <dbReference type="Proteomes" id="UP001241926"/>
    </source>
</evidence>
<feature type="compositionally biased region" description="Low complexity" evidence="1">
    <location>
        <begin position="9"/>
        <end position="22"/>
    </location>
</feature>
<dbReference type="EMBL" id="JASJUS010000021">
    <property type="protein sequence ID" value="MDL2079156.1"/>
    <property type="molecule type" value="Genomic_DNA"/>
</dbReference>
<dbReference type="RefSeq" id="WP_285434512.1">
    <property type="nucleotide sequence ID" value="NZ_JASJUS010000021.1"/>
</dbReference>
<gene>
    <name evidence="3" type="ORF">QNN03_22215</name>
</gene>
<reference evidence="3 4" key="1">
    <citation type="submission" date="2023-05" db="EMBL/GenBank/DDBJ databases">
        <title>Streptomyces fuscus sp. nov., a brown-black pigment producing actinomyces isolated from dry sand of Sea duck farm.</title>
        <authorList>
            <person name="Xie J."/>
            <person name="Shen N."/>
        </authorList>
    </citation>
    <scope>NUCLEOTIDE SEQUENCE [LARGE SCALE GENOMIC DNA]</scope>
    <source>
        <strain evidence="3 4">GXMU-J15</strain>
    </source>
</reference>
<feature type="region of interest" description="Disordered" evidence="1">
    <location>
        <begin position="1"/>
        <end position="25"/>
    </location>
</feature>